<dbReference type="SUPFAM" id="SSF49785">
    <property type="entry name" value="Galactose-binding domain-like"/>
    <property type="match status" value="1"/>
</dbReference>
<sequence>MKKFLLSFINCFFFVLAFADVKLPALVSKGMVLQRNKPIHIWGWADAGEQITLTFKGKTYQTEGQADGKFSLTLPAMEAGGPYQMQLKAKNSITIDDILIGDVWVCSGQSNMEFEMFKAQKLYAKEIAAANYPQIRQFEVVKKFSFTTALQDVTATEGWQVANPQNVLNFTAAGYFFALELHQKYKVPIGLINATWGGTPAEAWLSEDGLQNFPNFTATVNQFKSAPYLQEVKNKDQQAIAQWFKNIKEQDKGHLANGLNWASAQTNTQDWPTTKLPAFWTEEIFKNVNAGVVWYQKDIEIPAALSGKKALLYLGNIYNQDSTWINGILVGHTEDKHKARVYQLNDYILKPGINTITVRVLAWASPPGFVKDKPYKIEIEGETIDLTGTWKYQLGIAAQPLPPTTNLAYQPAVLYKGMIAPLTPYPIKGVIWYQGEANSARGKEYQQLFPALITDWRKQWNLGDFPFLYVQLPNYLAVKPQPSQSNWAELREAQLFTLSLPKTGMAVTYDIGEWNDIHPQNKKDVGLRLALAAQKIAYQEKVVHSGPIYQKMKKKENKLILYFTSTGSGLISKDGKALKYFAISADAQNFVWANAIIKNNKVEVSHPDIKNPVAVRYAWADNPEGANLYNKEGLPASPFRTDKPLN</sequence>
<gene>
    <name evidence="3" type="ORF">GJJ64_15075</name>
</gene>
<dbReference type="GO" id="GO:0001681">
    <property type="term" value="F:sialate O-acetylesterase activity"/>
    <property type="evidence" value="ECO:0007669"/>
    <property type="project" value="InterPro"/>
</dbReference>
<dbReference type="AlphaFoldDB" id="A0A7K0FSS5"/>
<dbReference type="InterPro" id="IPR005181">
    <property type="entry name" value="SASA"/>
</dbReference>
<evidence type="ECO:0000259" key="2">
    <source>
        <dbReference type="Pfam" id="PF03629"/>
    </source>
</evidence>
<comment type="caution">
    <text evidence="3">The sequence shown here is derived from an EMBL/GenBank/DDBJ whole genome shotgun (WGS) entry which is preliminary data.</text>
</comment>
<dbReference type="PANTHER" id="PTHR22901">
    <property type="entry name" value="SIALATE O-ACETYLESTERASE"/>
    <property type="match status" value="1"/>
</dbReference>
<dbReference type="SUPFAM" id="SSF52266">
    <property type="entry name" value="SGNH hydrolase"/>
    <property type="match status" value="1"/>
</dbReference>
<accession>A0A7K0FSS5</accession>
<organism evidence="3 4">
    <name type="scientific">Pedobacter puniceum</name>
    <dbReference type="NCBI Taxonomy" id="2666136"/>
    <lineage>
        <taxon>Bacteria</taxon>
        <taxon>Pseudomonadati</taxon>
        <taxon>Bacteroidota</taxon>
        <taxon>Sphingobacteriia</taxon>
        <taxon>Sphingobacteriales</taxon>
        <taxon>Sphingobacteriaceae</taxon>
        <taxon>Pedobacter</taxon>
    </lineage>
</organism>
<dbReference type="EMBL" id="WKJI01000004">
    <property type="protein sequence ID" value="MRX48515.1"/>
    <property type="molecule type" value="Genomic_DNA"/>
</dbReference>
<dbReference type="GO" id="GO:0004553">
    <property type="term" value="F:hydrolase activity, hydrolyzing O-glycosyl compounds"/>
    <property type="evidence" value="ECO:0007669"/>
    <property type="project" value="InterPro"/>
</dbReference>
<dbReference type="PANTHER" id="PTHR22901:SF0">
    <property type="entry name" value="SIALATE O-ACETYLESTERASE"/>
    <property type="match status" value="1"/>
</dbReference>
<dbReference type="InterPro" id="IPR013783">
    <property type="entry name" value="Ig-like_fold"/>
</dbReference>
<feature type="domain" description="Sialate O-acetylesterase" evidence="2">
    <location>
        <begin position="426"/>
        <end position="530"/>
    </location>
</feature>
<protein>
    <submittedName>
        <fullName evidence="3">Sialate O-acetylesterase</fullName>
    </submittedName>
</protein>
<evidence type="ECO:0000313" key="4">
    <source>
        <dbReference type="Proteomes" id="UP000462931"/>
    </source>
</evidence>
<keyword evidence="4" id="KW-1185">Reference proteome</keyword>
<dbReference type="Gene3D" id="2.60.40.10">
    <property type="entry name" value="Immunoglobulins"/>
    <property type="match status" value="1"/>
</dbReference>
<reference evidence="3 4" key="1">
    <citation type="submission" date="2019-11" db="EMBL/GenBank/DDBJ databases">
        <authorList>
            <person name="Cheng Q."/>
            <person name="Yang Z."/>
        </authorList>
    </citation>
    <scope>NUCLEOTIDE SEQUENCE [LARGE SCALE GENOMIC DNA]</scope>
    <source>
        <strain evidence="3 4">HX-22-1</strain>
    </source>
</reference>
<dbReference type="Proteomes" id="UP000462931">
    <property type="component" value="Unassembled WGS sequence"/>
</dbReference>
<evidence type="ECO:0000256" key="1">
    <source>
        <dbReference type="ARBA" id="ARBA00022801"/>
    </source>
</evidence>
<dbReference type="Pfam" id="PF03629">
    <property type="entry name" value="SASA"/>
    <property type="match status" value="2"/>
</dbReference>
<dbReference type="InterPro" id="IPR036514">
    <property type="entry name" value="SGNH_hydro_sf"/>
</dbReference>
<proteinExistence type="predicted"/>
<dbReference type="InterPro" id="IPR008979">
    <property type="entry name" value="Galactose-bd-like_sf"/>
</dbReference>
<evidence type="ECO:0000313" key="3">
    <source>
        <dbReference type="EMBL" id="MRX48515.1"/>
    </source>
</evidence>
<dbReference type="RefSeq" id="WP_154288583.1">
    <property type="nucleotide sequence ID" value="NZ_WKJI01000004.1"/>
</dbReference>
<dbReference type="GO" id="GO:0005975">
    <property type="term" value="P:carbohydrate metabolic process"/>
    <property type="evidence" value="ECO:0007669"/>
    <property type="project" value="InterPro"/>
</dbReference>
<name>A0A7K0FSS5_9SPHI</name>
<dbReference type="Gene3D" id="3.40.50.1110">
    <property type="entry name" value="SGNH hydrolase"/>
    <property type="match status" value="2"/>
</dbReference>
<feature type="domain" description="Sialate O-acetylesterase" evidence="2">
    <location>
        <begin position="102"/>
        <end position="223"/>
    </location>
</feature>
<dbReference type="InterPro" id="IPR039329">
    <property type="entry name" value="SIAE"/>
</dbReference>
<keyword evidence="1" id="KW-0378">Hydrolase</keyword>